<dbReference type="SUPFAM" id="SSF47798">
    <property type="entry name" value="Barrier-to-autointegration factor, BAF"/>
    <property type="match status" value="1"/>
</dbReference>
<evidence type="ECO:0000313" key="5">
    <source>
        <dbReference type="EMBL" id="KOF80139.1"/>
    </source>
</evidence>
<evidence type="ECO:0000256" key="2">
    <source>
        <dbReference type="ARBA" id="ARBA00023242"/>
    </source>
</evidence>
<organism evidence="5">
    <name type="scientific">Octopus bimaculoides</name>
    <name type="common">California two-spotted octopus</name>
    <dbReference type="NCBI Taxonomy" id="37653"/>
    <lineage>
        <taxon>Eukaryota</taxon>
        <taxon>Metazoa</taxon>
        <taxon>Spiralia</taxon>
        <taxon>Lophotrochozoa</taxon>
        <taxon>Mollusca</taxon>
        <taxon>Cephalopoda</taxon>
        <taxon>Coleoidea</taxon>
        <taxon>Octopodiformes</taxon>
        <taxon>Octopoda</taxon>
        <taxon>Incirrata</taxon>
        <taxon>Octopodidae</taxon>
        <taxon>Octopus</taxon>
    </lineage>
</organism>
<dbReference type="Pfam" id="PF02961">
    <property type="entry name" value="SAM_BAF"/>
    <property type="match status" value="1"/>
</dbReference>
<name>A0A0L8GTK5_OCTBM</name>
<dbReference type="InterPro" id="IPR036617">
    <property type="entry name" value="BAF_sf"/>
</dbReference>
<dbReference type="InterPro" id="IPR004122">
    <property type="entry name" value="BAF_prot"/>
</dbReference>
<sequence>MSTTQKFRNFVDEPMGDKSVKQLAGIGNTLGDRLIEKGYEKAYNVLGQFLLLNKDEELFKDWITETINANSKQGGDCFNCLKTWCDNYL</sequence>
<dbReference type="SMART" id="SM01023">
    <property type="entry name" value="BAF"/>
    <property type="match status" value="1"/>
</dbReference>
<dbReference type="FunFam" id="1.10.150.40:FF:000002">
    <property type="entry name" value="Barrier to autointegration factor 2"/>
    <property type="match status" value="1"/>
</dbReference>
<gene>
    <name evidence="5" type="ORF">OCBIM_22028346mg</name>
</gene>
<reference evidence="5" key="1">
    <citation type="submission" date="2015-07" db="EMBL/GenBank/DDBJ databases">
        <title>MeaNS - Measles Nucleotide Surveillance Program.</title>
        <authorList>
            <person name="Tran T."/>
            <person name="Druce J."/>
        </authorList>
    </citation>
    <scope>NUCLEOTIDE SEQUENCE</scope>
    <source>
        <strain evidence="5">UCB-OBI-ISO-001</strain>
        <tissue evidence="5">Gonad</tissue>
    </source>
</reference>
<dbReference type="AlphaFoldDB" id="A0A0L8GTK5"/>
<protein>
    <recommendedName>
        <fullName evidence="3">Barrier-to-autointegration factor-like protein</fullName>
    </recommendedName>
    <alternativeName>
        <fullName evidence="4">Barrier-to-autointegration factor 2</fullName>
    </alternativeName>
</protein>
<dbReference type="STRING" id="37653.A0A0L8GTK5"/>
<evidence type="ECO:0000256" key="3">
    <source>
        <dbReference type="ARBA" id="ARBA00074730"/>
    </source>
</evidence>
<dbReference type="KEGG" id="obi:106874888"/>
<dbReference type="GO" id="GO:0000793">
    <property type="term" value="C:condensed chromosome"/>
    <property type="evidence" value="ECO:0007669"/>
    <property type="project" value="TreeGrafter"/>
</dbReference>
<dbReference type="OMA" id="SKQQGDC"/>
<dbReference type="Gene3D" id="1.10.150.40">
    <property type="entry name" value="Barrier-to-autointegration factor, BAF"/>
    <property type="match status" value="1"/>
</dbReference>
<dbReference type="GO" id="GO:0005634">
    <property type="term" value="C:nucleus"/>
    <property type="evidence" value="ECO:0007669"/>
    <property type="project" value="UniProtKB-SubCell"/>
</dbReference>
<dbReference type="GO" id="GO:0051276">
    <property type="term" value="P:chromosome organization"/>
    <property type="evidence" value="ECO:0007669"/>
    <property type="project" value="TreeGrafter"/>
</dbReference>
<dbReference type="EMBL" id="KQ420477">
    <property type="protein sequence ID" value="KOF80139.1"/>
    <property type="molecule type" value="Genomic_DNA"/>
</dbReference>
<dbReference type="InterPro" id="IPR051387">
    <property type="entry name" value="BAF"/>
</dbReference>
<dbReference type="PANTHER" id="PTHR47507">
    <property type="entry name" value="BARRIER TO AUTOINTEGRATION FACTOR 2"/>
    <property type="match status" value="1"/>
</dbReference>
<dbReference type="PANTHER" id="PTHR47507:SF6">
    <property type="entry name" value="BARRIER-TO-AUTOINTEGRATION FACTOR"/>
    <property type="match status" value="1"/>
</dbReference>
<proteinExistence type="predicted"/>
<dbReference type="GO" id="GO:0003677">
    <property type="term" value="F:DNA binding"/>
    <property type="evidence" value="ECO:0007669"/>
    <property type="project" value="InterPro"/>
</dbReference>
<keyword evidence="2" id="KW-0539">Nucleus</keyword>
<evidence type="ECO:0000256" key="1">
    <source>
        <dbReference type="ARBA" id="ARBA00004123"/>
    </source>
</evidence>
<evidence type="ECO:0000256" key="4">
    <source>
        <dbReference type="ARBA" id="ARBA00079764"/>
    </source>
</evidence>
<dbReference type="OrthoDB" id="9997163at2759"/>
<accession>A0A0L8GTK5</accession>
<comment type="subcellular location">
    <subcellularLocation>
        <location evidence="1">Nucleus</location>
    </subcellularLocation>
</comment>